<dbReference type="EMBL" id="CP071448">
    <property type="protein sequence ID" value="QSW91422.1"/>
    <property type="molecule type" value="Genomic_DNA"/>
</dbReference>
<protein>
    <submittedName>
        <fullName evidence="1">Lycopene cyclase</fullName>
    </submittedName>
</protein>
<gene>
    <name evidence="1" type="ORF">J0383_11610</name>
</gene>
<dbReference type="PANTHER" id="PTHR39757:SF3">
    <property type="entry name" value="LYCOPENE EPSILON CYCLASE, CHLOROPLASTIC"/>
    <property type="match status" value="1"/>
</dbReference>
<sequence>MNSSQIPHFDYIFTGTGLASLMTVYKMVLSGKFSDKSILLLDQDSKKANDRTWCFWEKEHSIWNPIISKKWDSALFANEKFQRDLDLKPYSYNKINGLDFYNFVFEGISNQTNITFLNEKVTDINELETHVFVGTEGNRFTCKYLFNSIYTKAFAENQNKYPVLQQHFVGWFVKTKEEIFNPEEVTFMDFSVEQKGNTRFMYVLPTSKTEALVEYTLFSEKLLPKEEYEKAIENYLKQLGSDDYKILEKEEGSIPMTSYPFWEKNTKRVLNIGTAGGWTKASTGYTFKNSDKKSTELVSFIQNEGFKMKDFHKKNRFWLYDLLLLDILYHHNELGSSIFSSLFRKGNPKLIFKFLDEETSLAEDFQVIMKCPKLPFLKALFRVLF</sequence>
<dbReference type="PANTHER" id="PTHR39757">
    <property type="match status" value="1"/>
</dbReference>
<keyword evidence="2" id="KW-1185">Reference proteome</keyword>
<proteinExistence type="predicted"/>
<reference evidence="1 2" key="1">
    <citation type="submission" date="2021-03" db="EMBL/GenBank/DDBJ databases">
        <title>Flavobacterium kribbensis sp. nov, an endophytic bacteria, isolated from soybean.</title>
        <authorList>
            <person name="Lee J."/>
            <person name="Seo J."/>
        </authorList>
    </citation>
    <scope>NUCLEOTIDE SEQUENCE [LARGE SCALE GENOMIC DNA]</scope>
    <source>
        <strain evidence="1 2">BB8</strain>
    </source>
</reference>
<evidence type="ECO:0000313" key="2">
    <source>
        <dbReference type="Proteomes" id="UP000663440"/>
    </source>
</evidence>
<evidence type="ECO:0000313" key="1">
    <source>
        <dbReference type="EMBL" id="QSW91422.1"/>
    </source>
</evidence>
<dbReference type="Gene3D" id="3.50.50.60">
    <property type="entry name" value="FAD/NAD(P)-binding domain"/>
    <property type="match status" value="1"/>
</dbReference>
<accession>A0ABX7QK63</accession>
<name>A0ABX7QK63_9FLAO</name>
<organism evidence="1 2">
    <name type="scientific">Flavobacterium endoglycinae</name>
    <dbReference type="NCBI Taxonomy" id="2816357"/>
    <lineage>
        <taxon>Bacteria</taxon>
        <taxon>Pseudomonadati</taxon>
        <taxon>Bacteroidota</taxon>
        <taxon>Flavobacteriia</taxon>
        <taxon>Flavobacteriales</taxon>
        <taxon>Flavobacteriaceae</taxon>
        <taxon>Flavobacterium</taxon>
    </lineage>
</organism>
<dbReference type="Pfam" id="PF05834">
    <property type="entry name" value="Lycopene_cycl"/>
    <property type="match status" value="1"/>
</dbReference>
<dbReference type="RefSeq" id="WP_207298540.1">
    <property type="nucleotide sequence ID" value="NZ_CP071448.1"/>
</dbReference>
<dbReference type="Proteomes" id="UP000663440">
    <property type="component" value="Chromosome"/>
</dbReference>
<dbReference type="InterPro" id="IPR036188">
    <property type="entry name" value="FAD/NAD-bd_sf"/>
</dbReference>